<dbReference type="Pfam" id="PF12999">
    <property type="entry name" value="PRKCSH-like"/>
    <property type="match status" value="1"/>
</dbReference>
<evidence type="ECO:0000256" key="4">
    <source>
        <dbReference type="ARBA" id="ARBA00023157"/>
    </source>
</evidence>
<dbReference type="Pfam" id="PF13015">
    <property type="entry name" value="PRKCSH_1"/>
    <property type="match status" value="1"/>
</dbReference>
<evidence type="ECO:0000256" key="1">
    <source>
        <dbReference type="ARBA" id="ARBA00022387"/>
    </source>
</evidence>
<accession>A0A0M8MTQ6</accession>
<keyword evidence="4" id="KW-1015">Disulfide bond</keyword>
<keyword evidence="2 6" id="KW-0732">Signal</keyword>
<dbReference type="InterPro" id="IPR039794">
    <property type="entry name" value="Gtb1-like"/>
</dbReference>
<dbReference type="GO" id="GO:0006491">
    <property type="term" value="P:N-glycan processing"/>
    <property type="evidence" value="ECO:0007669"/>
    <property type="project" value="TreeGrafter"/>
</dbReference>
<feature type="chain" id="PRO_5005818862" description="Glucosidase 2 subunit beta" evidence="6">
    <location>
        <begin position="23"/>
        <end position="544"/>
    </location>
</feature>
<dbReference type="OrthoDB" id="202234at2759"/>
<dbReference type="AlphaFoldDB" id="A0A0M8MTQ6"/>
<dbReference type="VEuPathDB" id="FungiDB:Malapachy_0180"/>
<dbReference type="EMBL" id="LGAV01000006">
    <property type="protein sequence ID" value="KOS13411.1"/>
    <property type="molecule type" value="Genomic_DNA"/>
</dbReference>
<dbReference type="Proteomes" id="UP000037751">
    <property type="component" value="Unassembled WGS sequence"/>
</dbReference>
<proteinExistence type="predicted"/>
<evidence type="ECO:0000256" key="6">
    <source>
        <dbReference type="SAM" id="SignalP"/>
    </source>
</evidence>
<dbReference type="InterPro" id="IPR044865">
    <property type="entry name" value="MRH_dom"/>
</dbReference>
<protein>
    <recommendedName>
        <fullName evidence="1">Glucosidase 2 subunit beta</fullName>
    </recommendedName>
</protein>
<evidence type="ECO:0000256" key="2">
    <source>
        <dbReference type="ARBA" id="ARBA00022729"/>
    </source>
</evidence>
<gene>
    <name evidence="8" type="ORF">Malapachy_0180</name>
</gene>
<keyword evidence="3" id="KW-0256">Endoplasmic reticulum</keyword>
<evidence type="ECO:0000313" key="9">
    <source>
        <dbReference type="Proteomes" id="UP000037751"/>
    </source>
</evidence>
<dbReference type="SUPFAM" id="SSF50911">
    <property type="entry name" value="Mannose 6-phosphate receptor domain"/>
    <property type="match status" value="1"/>
</dbReference>
<dbReference type="PROSITE" id="PS51914">
    <property type="entry name" value="MRH"/>
    <property type="match status" value="1"/>
</dbReference>
<dbReference type="STRING" id="77020.A0A0M8MTQ6"/>
<keyword evidence="5" id="KW-0175">Coiled coil</keyword>
<comment type="caution">
    <text evidence="8">The sequence shown here is derived from an EMBL/GenBank/DDBJ whole genome shotgun (WGS) entry which is preliminary data.</text>
</comment>
<name>A0A0M8MTQ6_9BASI</name>
<dbReference type="InterPro" id="IPR036607">
    <property type="entry name" value="PRKCSH"/>
</dbReference>
<dbReference type="GO" id="GO:0017177">
    <property type="term" value="C:glucosidase II complex"/>
    <property type="evidence" value="ECO:0007669"/>
    <property type="project" value="TreeGrafter"/>
</dbReference>
<feature type="domain" description="MRH" evidence="7">
    <location>
        <begin position="419"/>
        <end position="526"/>
    </location>
</feature>
<dbReference type="InterPro" id="IPR036055">
    <property type="entry name" value="LDL_receptor-like_sf"/>
</dbReference>
<dbReference type="InterPro" id="IPR028146">
    <property type="entry name" value="PRKCSH_N"/>
</dbReference>
<feature type="coiled-coil region" evidence="5">
    <location>
        <begin position="373"/>
        <end position="400"/>
    </location>
</feature>
<dbReference type="PANTHER" id="PTHR12630">
    <property type="entry name" value="N-LINKED OLIGOSACCHARIDE PROCESSING"/>
    <property type="match status" value="1"/>
</dbReference>
<organism evidence="8 9">
    <name type="scientific">Malassezia pachydermatis</name>
    <dbReference type="NCBI Taxonomy" id="77020"/>
    <lineage>
        <taxon>Eukaryota</taxon>
        <taxon>Fungi</taxon>
        <taxon>Dikarya</taxon>
        <taxon>Basidiomycota</taxon>
        <taxon>Ustilaginomycotina</taxon>
        <taxon>Malasseziomycetes</taxon>
        <taxon>Malasseziales</taxon>
        <taxon>Malasseziaceae</taxon>
        <taxon>Malassezia</taxon>
    </lineage>
</organism>
<reference evidence="8 9" key="1">
    <citation type="submission" date="2015-07" db="EMBL/GenBank/DDBJ databases">
        <title>Draft Genome Sequence of Malassezia furfur CBS1878 and Malassezia pachydermatis CBS1879.</title>
        <authorList>
            <person name="Triana S."/>
            <person name="Ohm R."/>
            <person name="Gonzalez A."/>
            <person name="DeCock H."/>
            <person name="Restrepo S."/>
            <person name="Celis A."/>
        </authorList>
    </citation>
    <scope>NUCLEOTIDE SEQUENCE [LARGE SCALE GENOMIC DNA]</scope>
    <source>
        <strain evidence="8 9">CBS 1879</strain>
    </source>
</reference>
<dbReference type="GeneID" id="28726587"/>
<dbReference type="SUPFAM" id="SSF57424">
    <property type="entry name" value="LDL receptor-like module"/>
    <property type="match status" value="1"/>
</dbReference>
<feature type="coiled-coil region" evidence="5">
    <location>
        <begin position="168"/>
        <end position="236"/>
    </location>
</feature>
<evidence type="ECO:0000256" key="3">
    <source>
        <dbReference type="ARBA" id="ARBA00022824"/>
    </source>
</evidence>
<evidence type="ECO:0000313" key="8">
    <source>
        <dbReference type="EMBL" id="KOS13411.1"/>
    </source>
</evidence>
<feature type="signal peptide" evidence="6">
    <location>
        <begin position="1"/>
        <end position="22"/>
    </location>
</feature>
<dbReference type="Gene3D" id="2.70.130.10">
    <property type="entry name" value="Mannose-6-phosphate receptor binding domain"/>
    <property type="match status" value="1"/>
</dbReference>
<dbReference type="PANTHER" id="PTHR12630:SF1">
    <property type="entry name" value="GLUCOSIDASE 2 SUBUNIT BETA"/>
    <property type="match status" value="1"/>
</dbReference>
<evidence type="ECO:0000259" key="7">
    <source>
        <dbReference type="PROSITE" id="PS51914"/>
    </source>
</evidence>
<evidence type="ECO:0000256" key="5">
    <source>
        <dbReference type="SAM" id="Coils"/>
    </source>
</evidence>
<dbReference type="RefSeq" id="XP_017991043.1">
    <property type="nucleotide sequence ID" value="XM_018134712.1"/>
</dbReference>
<keyword evidence="9" id="KW-1185">Reference proteome</keyword>
<sequence length="544" mass="60901">MYGGWLLPIFVLGLHAVVTVSAADSTVDIRGVAPKEAYKYIPFDRDGVPMWKCLGSDKVIPFAQVNDDYCDCPDGSDEPGTSACPNGQFYCQNKGFIGSYIRSSRVNDGVCEPECCDGSDETDGKITCPNICAKVNKEFQHARMQEQKVHDAGAKVRAKYINEYRHYRAQASAELVRLESLLIELTAEEKTLREALALAEQEKNYMEEQKRKSPLYEKLESRNGAIRSLARALENAVGEMRVLAKVVESLDTDDAPPAVTGALQSYSEWLGENHQGLKASLDERLAELMEWAPPISQLESMADENVFEMMDGAPEKGTIDTRPDPLTHLPSYLPEGIIPMYQKIVTWMVRMLVHLDILHPVHLGVHTASGKSVSEAQAALDACTQKIQDTERDVKTHKKDATDDDAKYGRDGEFKALQDQCVSKDMGSYTYEMCFGGTAWQVSNNDGFKFNLGRFDHFDVDNKFSADDERHYLSMLYAHGQTCWNGPPRSTRVSLECGAENALLHVFEAEKCIYSMRVTTPAVCFPRKSMEELIDEARIDHEEL</sequence>
<dbReference type="InterPro" id="IPR009011">
    <property type="entry name" value="Man6P_isomerase_rcpt-bd_dom_sf"/>
</dbReference>